<evidence type="ECO:0000256" key="2">
    <source>
        <dbReference type="ARBA" id="ARBA00022837"/>
    </source>
</evidence>
<feature type="region of interest" description="Disordered" evidence="3">
    <location>
        <begin position="423"/>
        <end position="461"/>
    </location>
</feature>
<dbReference type="Proteomes" id="UP000241890">
    <property type="component" value="Unassembled WGS sequence"/>
</dbReference>
<dbReference type="PROSITE" id="PS50222">
    <property type="entry name" value="EF_HAND_2"/>
    <property type="match status" value="5"/>
</dbReference>
<dbReference type="InterPro" id="IPR000008">
    <property type="entry name" value="C2_dom"/>
</dbReference>
<accession>A0A2R5G3S8</accession>
<feature type="compositionally biased region" description="Polar residues" evidence="3">
    <location>
        <begin position="429"/>
        <end position="453"/>
    </location>
</feature>
<feature type="region of interest" description="Disordered" evidence="3">
    <location>
        <begin position="1185"/>
        <end position="1215"/>
    </location>
</feature>
<keyword evidence="7" id="KW-1185">Reference proteome</keyword>
<feature type="domain" description="EF-hand" evidence="5">
    <location>
        <begin position="1593"/>
        <end position="1628"/>
    </location>
</feature>
<dbReference type="Gene3D" id="1.10.238.10">
    <property type="entry name" value="EF-hand"/>
    <property type="match status" value="4"/>
</dbReference>
<dbReference type="PANTHER" id="PTHR45911:SF4">
    <property type="entry name" value="MULTIPLE C2 AND TRANSMEMBRANE DOMAIN-CONTAINING PROTEIN"/>
    <property type="match status" value="1"/>
</dbReference>
<feature type="domain" description="EF-hand" evidence="5">
    <location>
        <begin position="1451"/>
        <end position="1486"/>
    </location>
</feature>
<feature type="domain" description="C2" evidence="4">
    <location>
        <begin position="248"/>
        <end position="371"/>
    </location>
</feature>
<dbReference type="SUPFAM" id="SSF47473">
    <property type="entry name" value="EF-hand"/>
    <property type="match status" value="2"/>
</dbReference>
<dbReference type="Pfam" id="PF13499">
    <property type="entry name" value="EF-hand_7"/>
    <property type="match status" value="2"/>
</dbReference>
<dbReference type="SUPFAM" id="SSF49562">
    <property type="entry name" value="C2 domain (Calcium/lipid-binding domain, CaLB)"/>
    <property type="match status" value="5"/>
</dbReference>
<dbReference type="PROSITE" id="PS00018">
    <property type="entry name" value="EF_HAND_1"/>
    <property type="match status" value="3"/>
</dbReference>
<dbReference type="OrthoDB" id="270970at2759"/>
<dbReference type="CDD" id="cd00051">
    <property type="entry name" value="EFh"/>
    <property type="match status" value="1"/>
</dbReference>
<dbReference type="CDD" id="cd00030">
    <property type="entry name" value="C2"/>
    <property type="match status" value="5"/>
</dbReference>
<evidence type="ECO:0000313" key="6">
    <source>
        <dbReference type="EMBL" id="GBG24408.1"/>
    </source>
</evidence>
<proteinExistence type="predicted"/>
<evidence type="ECO:0000259" key="5">
    <source>
        <dbReference type="PROSITE" id="PS50222"/>
    </source>
</evidence>
<dbReference type="InParanoid" id="A0A2R5G3S8"/>
<dbReference type="Pfam" id="PF00168">
    <property type="entry name" value="C2"/>
    <property type="match status" value="5"/>
</dbReference>
<name>A0A2R5G3S8_9STRA</name>
<feature type="region of interest" description="Disordered" evidence="3">
    <location>
        <begin position="1"/>
        <end position="23"/>
    </location>
</feature>
<feature type="compositionally biased region" description="Polar residues" evidence="3">
    <location>
        <begin position="1191"/>
        <end position="1214"/>
    </location>
</feature>
<feature type="compositionally biased region" description="Acidic residues" evidence="3">
    <location>
        <begin position="222"/>
        <end position="245"/>
    </location>
</feature>
<feature type="compositionally biased region" description="Basic and acidic residues" evidence="3">
    <location>
        <begin position="1856"/>
        <end position="1870"/>
    </location>
</feature>
<gene>
    <name evidence="6" type="ORF">FCC1311_006262</name>
</gene>
<evidence type="ECO:0000256" key="3">
    <source>
        <dbReference type="SAM" id="MobiDB-lite"/>
    </source>
</evidence>
<dbReference type="EMBL" id="BEYU01000005">
    <property type="protein sequence ID" value="GBG24408.1"/>
    <property type="molecule type" value="Genomic_DNA"/>
</dbReference>
<evidence type="ECO:0000256" key="1">
    <source>
        <dbReference type="ARBA" id="ARBA00022723"/>
    </source>
</evidence>
<feature type="domain" description="C2" evidence="4">
    <location>
        <begin position="443"/>
        <end position="562"/>
    </location>
</feature>
<feature type="domain" description="C2" evidence="4">
    <location>
        <begin position="41"/>
        <end position="163"/>
    </location>
</feature>
<feature type="compositionally biased region" description="Low complexity" evidence="3">
    <location>
        <begin position="846"/>
        <end position="859"/>
    </location>
</feature>
<reference evidence="6 7" key="1">
    <citation type="submission" date="2017-12" db="EMBL/GenBank/DDBJ databases">
        <title>Sequencing, de novo assembly and annotation of complete genome of a new Thraustochytrid species, strain FCC1311.</title>
        <authorList>
            <person name="Sedici K."/>
            <person name="Godart F."/>
            <person name="Aiese Cigliano R."/>
            <person name="Sanseverino W."/>
            <person name="Barakat M."/>
            <person name="Ortet P."/>
            <person name="Marechal E."/>
            <person name="Cagnac O."/>
            <person name="Amato A."/>
        </authorList>
    </citation>
    <scope>NUCLEOTIDE SEQUENCE [LARGE SCALE GENOMIC DNA]</scope>
</reference>
<dbReference type="Gene3D" id="2.60.40.150">
    <property type="entry name" value="C2 domain"/>
    <property type="match status" value="5"/>
</dbReference>
<feature type="region of interest" description="Disordered" evidence="3">
    <location>
        <begin position="842"/>
        <end position="869"/>
    </location>
</feature>
<dbReference type="PROSITE" id="PS50004">
    <property type="entry name" value="C2"/>
    <property type="match status" value="5"/>
</dbReference>
<dbReference type="InterPro" id="IPR035892">
    <property type="entry name" value="C2_domain_sf"/>
</dbReference>
<sequence length="1870" mass="205835">MLRKLSPLRRRESDTLEDADTGESARHGFFRSLTKNTNLDLLSNKDKTTEPEQKNETFQARVEILRAEGLRIADKKAKSSDPFVEISLAGKKRKTSVRSRTLNPVWEEEFAFGTSARRRLHGDEQILFHLLDKDFVFNDDLGACVLDLSSVLKAPERTLTTWLQLEPLETVEAANSRSRSPKKRRGAASANATLGRLQVCVSLESSEAKALEEIPQGKETAETDAADEEVKEDDTLPVDADETEPADITHAQSTSVGSNLDELDGSLRVTIHCARDLMAADRNGKSDPYCMVYFGKKKFTTKTVKRSLDPEWAETFEFDFAKNKKRAPLTLKVYDADFIGDDCLGKVVIPFAEVFAQATGDRQDGQVPIWYQLDSGKGEIQVSLDVVGQENETNSLEAAHGRAANRGLLGGLRSLSPRSLTRRMLDASSPRSLTSGSLQARKASSSAQGSDSRGTVPDSPQPFELKVIRAKGLRSADKNGLSDPFCKVQLLRERHRTRKIRKSLEPEWNETFSFSRATHWEWQSSLTVFVADADMLGTSDFLGQAEVTLETLYEARGAPIWLDLRPKGSYSSERPDAVNSNDENDTELGSIQIAATFEEQKDELAPPSASEGICVRVFRAKELPATDRGASCDPYCVISYKTRNGKSRKVKTSVIKNSREPSWEDDERASFQLKDADAEAEESSLQVKVLDKDLFGRNLVGHLELNVQAALAQREASWYSLAPKGGKILLSVTRIGKSDDAENQGATSNAETSALAVFDDVILHMQRQLRKHCGTIEKLQTAFEMNDTNHSGFIDREELAHLLQHFGISKGLRDGDEDTLLDALDTNGDGQIDFEELRALLDDLDSPGSPGSPESPFSPQSAASKLQRSESGLKEELQDVLAAIVGNAIHTRRRLSQGVSEADLVDDFVCELRQNFELVDDENTGTLKGEAKLTNVLALTRVALRSGHDDAQVLFQAFRPETAGPRSGKVLSYYRLCEAILACAAASQEAQHGAKGALEEHADNEDKGIPADIGRRNDAVVFVHVLCAENLPRADRVSGKADPFVVVKLGSRSQKTSVVKRTLNPSWNDETFEFPCVRGGKSEFGPEDEIIVQVKDKDMLFSELLGTLTIPLARVSHNEESAAWYNLELPRGRRKELGKAIKQPRVQLLVSIEGVYEQLPAPQTSGLSPPIASVDEYREGMQFSPAGSLASEDQTSLASPRSGYGSDQSIASDQTRWHDRQLREIRNLVARALRDGGRKQSLRAEFERLDVRQRGYLSSRRLLAGLAASGIHLTPAQLAVVLPRIDPEGKDRADYSLFCKIVRADTVSSTQRTSSAFVENTRSRLSQVLARAHARKTKFATLFLAFDTSQSGLMSEQDCRSALKALDAFFEPNELSTLAQRIPGAEQNGYIAYEKLLAAVCPSIDVAELFLDARTAYSVQRGPSGSRGDQESVYSSLTRLKRASRMLAQSKSGFDLARALEKLDVAGDGKISRRVFRKFLLSELTPTPGITAGDQLSEVDAQALVDHFDPRDTGMIDYTEVYKACAMTKDELSAVIERFRDALQSQHRLRSSSGAPSLLTAFSRADREGTGRISRREFRQVLETMSGDLPITLSSEEMRFLMDKFDANCSGMISFHDFVHYVHEGVPPSLGAADQGEVDLYHVDKLMRAEKSEGPQYRATFAAGTGASGGALRDAANASPLRPHGVIGGLLETANGAAESSALPVADLWHPHTISEWLERHATSAERSDFDELYRSISKFEHRPVGASIGLYGGEASLRSPVRGRSPVRYDVRSGASYVQVRSPSPMDRASNRVGWRCTACKHVNHGLQSLNTCARCGGIRATSARVVIRHDHSDSEDDDEGSVSDRSAFSSDSEESPRREDTVKLEETS</sequence>
<dbReference type="InterPro" id="IPR011992">
    <property type="entry name" value="EF-hand-dom_pair"/>
</dbReference>
<keyword evidence="2" id="KW-0106">Calcium</keyword>
<dbReference type="SMART" id="SM00239">
    <property type="entry name" value="C2"/>
    <property type="match status" value="5"/>
</dbReference>
<dbReference type="InterPro" id="IPR018247">
    <property type="entry name" value="EF_Hand_1_Ca_BS"/>
</dbReference>
<comment type="caution">
    <text evidence="6">The sequence shown here is derived from an EMBL/GenBank/DDBJ whole genome shotgun (WGS) entry which is preliminary data.</text>
</comment>
<dbReference type="GO" id="GO:0005509">
    <property type="term" value="F:calcium ion binding"/>
    <property type="evidence" value="ECO:0007669"/>
    <property type="project" value="InterPro"/>
</dbReference>
<feature type="domain" description="EF-hand" evidence="5">
    <location>
        <begin position="812"/>
        <end position="847"/>
    </location>
</feature>
<evidence type="ECO:0000313" key="7">
    <source>
        <dbReference type="Proteomes" id="UP000241890"/>
    </source>
</evidence>
<feature type="region of interest" description="Disordered" evidence="3">
    <location>
        <begin position="1830"/>
        <end position="1870"/>
    </location>
</feature>
<dbReference type="PANTHER" id="PTHR45911">
    <property type="entry name" value="C2 DOMAIN-CONTAINING PROTEIN"/>
    <property type="match status" value="1"/>
</dbReference>
<feature type="domain" description="EF-hand" evidence="5">
    <location>
        <begin position="774"/>
        <end position="809"/>
    </location>
</feature>
<feature type="domain" description="C2" evidence="4">
    <location>
        <begin position="1001"/>
        <end position="1125"/>
    </location>
</feature>
<dbReference type="InterPro" id="IPR002048">
    <property type="entry name" value="EF_hand_dom"/>
</dbReference>
<evidence type="ECO:0000259" key="4">
    <source>
        <dbReference type="PROSITE" id="PS50004"/>
    </source>
</evidence>
<feature type="domain" description="C2" evidence="4">
    <location>
        <begin position="587"/>
        <end position="720"/>
    </location>
</feature>
<keyword evidence="1" id="KW-0479">Metal-binding</keyword>
<feature type="compositionally biased region" description="Basic and acidic residues" evidence="3">
    <location>
        <begin position="211"/>
        <end position="221"/>
    </location>
</feature>
<dbReference type="SMART" id="SM00054">
    <property type="entry name" value="EFh"/>
    <property type="match status" value="6"/>
</dbReference>
<protein>
    <submittedName>
        <fullName evidence="6">Synaptotagmin-1</fullName>
    </submittedName>
</protein>
<feature type="domain" description="EF-hand" evidence="5">
    <location>
        <begin position="1553"/>
        <end position="1588"/>
    </location>
</feature>
<organism evidence="6 7">
    <name type="scientific">Hondaea fermentalgiana</name>
    <dbReference type="NCBI Taxonomy" id="2315210"/>
    <lineage>
        <taxon>Eukaryota</taxon>
        <taxon>Sar</taxon>
        <taxon>Stramenopiles</taxon>
        <taxon>Bigyra</taxon>
        <taxon>Labyrinthulomycetes</taxon>
        <taxon>Thraustochytrida</taxon>
        <taxon>Thraustochytriidae</taxon>
        <taxon>Hondaea</taxon>
    </lineage>
</organism>
<feature type="region of interest" description="Disordered" evidence="3">
    <location>
        <begin position="211"/>
        <end position="259"/>
    </location>
</feature>